<protein>
    <submittedName>
        <fullName evidence="2">DNA-N1-methyladenine dioxygenase</fullName>
    </submittedName>
</protein>
<dbReference type="InterPro" id="IPR037151">
    <property type="entry name" value="AlkB-like_sf"/>
</dbReference>
<dbReference type="PANTHER" id="PTHR31212">
    <property type="entry name" value="ALPHA-KETOGLUTARATE-DEPENDENT DIOXYGENASE ALKB HOMOLOG 3"/>
    <property type="match status" value="1"/>
</dbReference>
<evidence type="ECO:0000313" key="2">
    <source>
        <dbReference type="EMBL" id="BAV98176.1"/>
    </source>
</evidence>
<dbReference type="InterPro" id="IPR027450">
    <property type="entry name" value="AlkB-like"/>
</dbReference>
<dbReference type="EMBL" id="AP014940">
    <property type="protein sequence ID" value="BAV98176.1"/>
    <property type="molecule type" value="Genomic_DNA"/>
</dbReference>
<dbReference type="GO" id="GO:0006307">
    <property type="term" value="P:DNA alkylation repair"/>
    <property type="evidence" value="ECO:0007669"/>
    <property type="project" value="InterPro"/>
</dbReference>
<dbReference type="PANTHER" id="PTHR31212:SF4">
    <property type="entry name" value="ALPHA-KETOGLUTARATE-DEPENDENT DIOXYGENASE ALKB HOMOLOG 3"/>
    <property type="match status" value="1"/>
</dbReference>
<evidence type="ECO:0000259" key="1">
    <source>
        <dbReference type="PROSITE" id="PS51471"/>
    </source>
</evidence>
<reference evidence="2 3" key="1">
    <citation type="journal article" date="2017" name="DNA Res.">
        <title>Complete genome sequence and expression profile of the commercial lytic enzyme producer Lysobacter enzymogenes M497-1.</title>
        <authorList>
            <person name="Takami H."/>
            <person name="Toyoda A."/>
            <person name="Uchiyama I."/>
            <person name="Itoh T."/>
            <person name="Takaki Y."/>
            <person name="Arai W."/>
            <person name="Nishi S."/>
            <person name="Kawai M."/>
            <person name="Shinya K."/>
            <person name="Ikeda H."/>
        </authorList>
    </citation>
    <scope>NUCLEOTIDE SEQUENCE [LARGE SCALE GENOMIC DNA]</scope>
    <source>
        <strain evidence="2 3">M497-1</strain>
    </source>
</reference>
<keyword evidence="2" id="KW-0223">Dioxygenase</keyword>
<gene>
    <name evidence="2" type="ORF">LEN_2689</name>
</gene>
<keyword evidence="2" id="KW-0560">Oxidoreductase</keyword>
<dbReference type="RefSeq" id="WP_096378696.1">
    <property type="nucleotide sequence ID" value="NZ_AP014940.1"/>
</dbReference>
<dbReference type="GeneID" id="83064530"/>
<dbReference type="InterPro" id="IPR005123">
    <property type="entry name" value="Oxoglu/Fe-dep_dioxygenase_dom"/>
</dbReference>
<accession>A0AAU9AUG4</accession>
<feature type="domain" description="Fe2OG dioxygenase" evidence="1">
    <location>
        <begin position="93"/>
        <end position="191"/>
    </location>
</feature>
<dbReference type="Gene3D" id="2.60.120.590">
    <property type="entry name" value="Alpha-ketoglutarate-dependent dioxygenase AlkB-like"/>
    <property type="match status" value="1"/>
</dbReference>
<dbReference type="AlphaFoldDB" id="A0AAU9AUG4"/>
<proteinExistence type="predicted"/>
<organism evidence="2 3">
    <name type="scientific">Lysobacter enzymogenes</name>
    <dbReference type="NCBI Taxonomy" id="69"/>
    <lineage>
        <taxon>Bacteria</taxon>
        <taxon>Pseudomonadati</taxon>
        <taxon>Pseudomonadota</taxon>
        <taxon>Gammaproteobacteria</taxon>
        <taxon>Lysobacterales</taxon>
        <taxon>Lysobacteraceae</taxon>
        <taxon>Lysobacter</taxon>
    </lineage>
</organism>
<dbReference type="GO" id="GO:0051213">
    <property type="term" value="F:dioxygenase activity"/>
    <property type="evidence" value="ECO:0007669"/>
    <property type="project" value="UniProtKB-KW"/>
</dbReference>
<dbReference type="KEGG" id="lem:LEN_2689"/>
<dbReference type="Pfam" id="PF13532">
    <property type="entry name" value="2OG-FeII_Oxy_2"/>
    <property type="match status" value="1"/>
</dbReference>
<dbReference type="Proteomes" id="UP000218824">
    <property type="component" value="Chromosome"/>
</dbReference>
<dbReference type="SUPFAM" id="SSF51197">
    <property type="entry name" value="Clavaminate synthase-like"/>
    <property type="match status" value="1"/>
</dbReference>
<name>A0AAU9AUG4_LYSEN</name>
<dbReference type="InterPro" id="IPR032854">
    <property type="entry name" value="ALKBH3"/>
</dbReference>
<evidence type="ECO:0000313" key="3">
    <source>
        <dbReference type="Proteomes" id="UP000218824"/>
    </source>
</evidence>
<sequence>MHQASLFAAQPQQPILDAEGGVRYLPDVFAPDACARLFAELRDHAAWNSEQRLMYERLVEVPRRVARYRIGRDELPPLLDAAAARVREVLGAHFDSVGLNLYRDGRDSVAPHNDKLHDLAPGQPIAVLSLGASRRMTIRAKRAPHATWHIELEAGSLLVMSHASQYRYDHGIPKVPGVVDARISAAFRVRREADDAMAQRL</sequence>
<dbReference type="PROSITE" id="PS51471">
    <property type="entry name" value="FE2OG_OXY"/>
    <property type="match status" value="1"/>
</dbReference>